<accession>A0A1T1HCX7</accession>
<gene>
    <name evidence="1" type="ORF">BTA35_0206610</name>
</gene>
<dbReference type="STRING" id="966.BTA35_0206610"/>
<dbReference type="Proteomes" id="UP000190064">
    <property type="component" value="Unassembled WGS sequence"/>
</dbReference>
<dbReference type="RefSeq" id="WP_078319026.1">
    <property type="nucleotide sequence ID" value="NZ_FXTS01000002.1"/>
</dbReference>
<dbReference type="AlphaFoldDB" id="A0A1T1HCX7"/>
<organism evidence="1 2">
    <name type="scientific">Oceanospirillum linum</name>
    <dbReference type="NCBI Taxonomy" id="966"/>
    <lineage>
        <taxon>Bacteria</taxon>
        <taxon>Pseudomonadati</taxon>
        <taxon>Pseudomonadota</taxon>
        <taxon>Gammaproteobacteria</taxon>
        <taxon>Oceanospirillales</taxon>
        <taxon>Oceanospirillaceae</taxon>
        <taxon>Oceanospirillum</taxon>
    </lineage>
</organism>
<evidence type="ECO:0000313" key="1">
    <source>
        <dbReference type="EMBL" id="OOV87685.1"/>
    </source>
</evidence>
<comment type="caution">
    <text evidence="1">The sequence shown here is derived from an EMBL/GenBank/DDBJ whole genome shotgun (WGS) entry which is preliminary data.</text>
</comment>
<keyword evidence="2" id="KW-1185">Reference proteome</keyword>
<name>A0A1T1HCX7_OCELI</name>
<dbReference type="InterPro" id="IPR031552">
    <property type="entry name" value="ParE-like_toxin"/>
</dbReference>
<proteinExistence type="predicted"/>
<protein>
    <submittedName>
        <fullName evidence="1">Addiction module toxin RelE</fullName>
    </submittedName>
</protein>
<dbReference type="InterPro" id="IPR035093">
    <property type="entry name" value="RelE/ParE_toxin_dom_sf"/>
</dbReference>
<dbReference type="EMBL" id="MTSD02000002">
    <property type="protein sequence ID" value="OOV87685.1"/>
    <property type="molecule type" value="Genomic_DNA"/>
</dbReference>
<reference evidence="1" key="1">
    <citation type="submission" date="2017-02" db="EMBL/GenBank/DDBJ databases">
        <title>Draft Genome Sequence of the Salt Water Bacterium Oceanospirillum linum ATCC 11336.</title>
        <authorList>
            <person name="Trachtenberg A.M."/>
            <person name="Carney J.G."/>
            <person name="Linnane J.D."/>
            <person name="Rheaume B.A."/>
            <person name="Pitts N.L."/>
            <person name="Mykles D.L."/>
            <person name="Maclea K.S."/>
        </authorList>
    </citation>
    <scope>NUCLEOTIDE SEQUENCE [LARGE SCALE GENOMIC DNA]</scope>
    <source>
        <strain evidence="1">ATCC 11336</strain>
    </source>
</reference>
<dbReference type="Pfam" id="PF15781">
    <property type="entry name" value="ParE-like_toxin"/>
    <property type="match status" value="1"/>
</dbReference>
<sequence length="95" mass="11069">MTKITTVLQTASFKRTVKKLHANQKQDLNRAIKELMEDPLLGEQKKGDLHFLRVYKFKMLKQLTLLGYSYEDGTLVLELIALGSHENFYRDLKRG</sequence>
<dbReference type="SUPFAM" id="SSF143011">
    <property type="entry name" value="RelE-like"/>
    <property type="match status" value="1"/>
</dbReference>
<dbReference type="Gene3D" id="3.30.2310.20">
    <property type="entry name" value="RelE-like"/>
    <property type="match status" value="1"/>
</dbReference>
<evidence type="ECO:0000313" key="2">
    <source>
        <dbReference type="Proteomes" id="UP000190064"/>
    </source>
</evidence>